<comment type="similarity">
    <text evidence="1">Belongs to the HscB family.</text>
</comment>
<dbReference type="PANTHER" id="PTHR14021:SF15">
    <property type="entry name" value="IRON-SULFUR CLUSTER CO-CHAPERONE PROTEIN HSCB"/>
    <property type="match status" value="1"/>
</dbReference>
<dbReference type="GO" id="GO:0005739">
    <property type="term" value="C:mitochondrion"/>
    <property type="evidence" value="ECO:0007669"/>
    <property type="project" value="TreeGrafter"/>
</dbReference>
<dbReference type="Gene3D" id="3.80.10.10">
    <property type="entry name" value="Ribonuclease Inhibitor"/>
    <property type="match status" value="1"/>
</dbReference>
<dbReference type="GO" id="GO:0044571">
    <property type="term" value="P:[2Fe-2S] cluster assembly"/>
    <property type="evidence" value="ECO:0007669"/>
    <property type="project" value="InterPro"/>
</dbReference>
<keyword evidence="2" id="KW-0143">Chaperone</keyword>
<evidence type="ECO:0000313" key="6">
    <source>
        <dbReference type="Proteomes" id="UP000286045"/>
    </source>
</evidence>
<gene>
    <name evidence="5" type="ORF">EKO27_g517</name>
</gene>
<dbReference type="SUPFAM" id="SSF46565">
    <property type="entry name" value="Chaperone J-domain"/>
    <property type="match status" value="1"/>
</dbReference>
<dbReference type="SUPFAM" id="SSF52047">
    <property type="entry name" value="RNI-like"/>
    <property type="match status" value="1"/>
</dbReference>
<evidence type="ECO:0000256" key="1">
    <source>
        <dbReference type="ARBA" id="ARBA00010476"/>
    </source>
</evidence>
<dbReference type="Pfam" id="PF07743">
    <property type="entry name" value="HSCB_C"/>
    <property type="match status" value="1"/>
</dbReference>
<evidence type="ECO:0000256" key="3">
    <source>
        <dbReference type="SAM" id="MobiDB-lite"/>
    </source>
</evidence>
<dbReference type="InterPro" id="IPR032675">
    <property type="entry name" value="LRR_dom_sf"/>
</dbReference>
<dbReference type="GO" id="GO:0001671">
    <property type="term" value="F:ATPase activator activity"/>
    <property type="evidence" value="ECO:0007669"/>
    <property type="project" value="InterPro"/>
</dbReference>
<comment type="caution">
    <text evidence="5">The sequence shown here is derived from an EMBL/GenBank/DDBJ whole genome shotgun (WGS) entry which is preliminary data.</text>
</comment>
<dbReference type="Gene3D" id="1.10.287.110">
    <property type="entry name" value="DnaJ domain"/>
    <property type="match status" value="1"/>
</dbReference>
<dbReference type="EMBL" id="RYZI01000006">
    <property type="protein sequence ID" value="RWA14558.1"/>
    <property type="molecule type" value="Genomic_DNA"/>
</dbReference>
<dbReference type="PANTHER" id="PTHR14021">
    <property type="entry name" value="IRON-SULFUR CLUSTER CO-CHAPERONE PROTEIN HSCB"/>
    <property type="match status" value="1"/>
</dbReference>
<dbReference type="Proteomes" id="UP000286045">
    <property type="component" value="Unassembled WGS sequence"/>
</dbReference>
<proteinExistence type="inferred from homology"/>
<feature type="region of interest" description="Disordered" evidence="3">
    <location>
        <begin position="88"/>
        <end position="111"/>
    </location>
</feature>
<dbReference type="InterPro" id="IPR004640">
    <property type="entry name" value="HscB"/>
</dbReference>
<dbReference type="STRING" id="363999.A0A439DJG5"/>
<dbReference type="GO" id="GO:0051087">
    <property type="term" value="F:protein-folding chaperone binding"/>
    <property type="evidence" value="ECO:0007669"/>
    <property type="project" value="InterPro"/>
</dbReference>
<dbReference type="AlphaFoldDB" id="A0A439DJG5"/>
<keyword evidence="6" id="KW-1185">Reference proteome</keyword>
<dbReference type="InterPro" id="IPR009073">
    <property type="entry name" value="HscB_oligo_C"/>
</dbReference>
<feature type="compositionally biased region" description="Polar residues" evidence="3">
    <location>
        <begin position="88"/>
        <end position="97"/>
    </location>
</feature>
<feature type="domain" description="Co-chaperone HscB C-terminal oligomerisation" evidence="4">
    <location>
        <begin position="925"/>
        <end position="996"/>
    </location>
</feature>
<feature type="region of interest" description="Disordered" evidence="3">
    <location>
        <begin position="538"/>
        <end position="572"/>
    </location>
</feature>
<name>A0A439DJG5_9PEZI</name>
<dbReference type="InterPro" id="IPR036869">
    <property type="entry name" value="J_dom_sf"/>
</dbReference>
<evidence type="ECO:0000256" key="2">
    <source>
        <dbReference type="ARBA" id="ARBA00023186"/>
    </source>
</evidence>
<dbReference type="SUPFAM" id="SSF47144">
    <property type="entry name" value="HSC20 (HSCB), C-terminal oligomerisation domain"/>
    <property type="match status" value="1"/>
</dbReference>
<protein>
    <recommendedName>
        <fullName evidence="4">Co-chaperone HscB C-terminal oligomerisation domain-containing protein</fullName>
    </recommendedName>
</protein>
<dbReference type="Gene3D" id="1.20.1280.20">
    <property type="entry name" value="HscB, C-terminal domain"/>
    <property type="match status" value="1"/>
</dbReference>
<dbReference type="GO" id="GO:0051259">
    <property type="term" value="P:protein complex oligomerization"/>
    <property type="evidence" value="ECO:0007669"/>
    <property type="project" value="InterPro"/>
</dbReference>
<reference evidence="5 6" key="1">
    <citation type="submission" date="2018-12" db="EMBL/GenBank/DDBJ databases">
        <title>Draft genome sequence of Xylaria grammica IHI A82.</title>
        <authorList>
            <person name="Buettner E."/>
            <person name="Kellner H."/>
        </authorList>
    </citation>
    <scope>NUCLEOTIDE SEQUENCE [LARGE SCALE GENOMIC DNA]</scope>
    <source>
        <strain evidence="5 6">IHI A82</strain>
    </source>
</reference>
<dbReference type="NCBIfam" id="TIGR00714">
    <property type="entry name" value="hscB"/>
    <property type="match status" value="1"/>
</dbReference>
<evidence type="ECO:0000259" key="4">
    <source>
        <dbReference type="Pfam" id="PF07743"/>
    </source>
</evidence>
<dbReference type="InterPro" id="IPR036386">
    <property type="entry name" value="HscB_C_sf"/>
</dbReference>
<accession>A0A439DJG5</accession>
<organism evidence="5 6">
    <name type="scientific">Xylaria grammica</name>
    <dbReference type="NCBI Taxonomy" id="363999"/>
    <lineage>
        <taxon>Eukaryota</taxon>
        <taxon>Fungi</taxon>
        <taxon>Dikarya</taxon>
        <taxon>Ascomycota</taxon>
        <taxon>Pezizomycotina</taxon>
        <taxon>Sordariomycetes</taxon>
        <taxon>Xylariomycetidae</taxon>
        <taxon>Xylariales</taxon>
        <taxon>Xylariaceae</taxon>
        <taxon>Xylaria</taxon>
    </lineage>
</organism>
<sequence>MAPRIPDTLASFTIDMDRSTHDLTGPTHVQQGHRPSKMPLAMRGNYAQIDPQSTIYQRRPSASSSVTSSVGSKDTFDAILASPASSRTSFDSWQSTSRKPDHGWQRPAPIKQYRRRREEGELFAALPDEVLSLILQRLKESHLKPGSSSCTTCMMRDICSVAVSAKKLLKVARLALYEDIHIVGADAQVQKKRLKISYGSRLVLLRRTLRSNPGVAVLVRSLKAPAVPQGVSVELYQNLIASVVMACPNFERLVGPHQNYDFNFSRLFHALSTREQLREIHWTLEASKTQRKRRMSNAAPMLNPGNPNYQEAPGDLRPEQSDEFRELHMNWMNLTTLSIHCLPGATLTPVSLLPDILADIPSLQHLHLSHLPFTAFNDANLLSLPSLQTLTLSHLPGVSSIGLSSFARRPSSRSIRKLTLHHLDVDSLPTIGQILSNLRSMETFALVQTHTPILAEGEMIWLFPYLASATIKKLHWDIPSFASTANVADSILAKSIAAQGFPALRTLRTPADPEGLFQALCKPVERVEMASDRYRGLIAKAGTTRPKSPPDTPTTPRTPRTPGSENAKSPFGLNFPMDDQLFPSKVSSNLAHSRLDAQRRLEAAQNEPRFTFNLVDENGELVETKQMAGFMGQIGSPINYYLMPDPGAVDENGGLVEIADFLGDGGENLKDGNREGCTGRWNTYSGAVIDKKDLERVRQIRVPILHVRQVLYPFCTGPSRDKGSVFSQAQIYPNIKTQPPSALSSPNISHAILAEIPRYAVVSVPRKADKSRLRLLPPAPTPAGYRANAQPARFLHATTQSIKLASWLAISEPAAHYLDTDDDTIARNQKCRKHTTNFFPKTLPDGPPPRGPFPIDVRALRREYLGLQAGAHPDLHPSHMKARAQATSARINEAFKTLENPLLRAQYILSLRGLDVANDETAKVEDPELLMLVLETRECIEEAEAEGDLEGLRIENEERISECEDTLRELFARDDLDAAKSEVVRLRYWVNVRESINNWEKGKPVVLEH</sequence>
<evidence type="ECO:0000313" key="5">
    <source>
        <dbReference type="EMBL" id="RWA14558.1"/>
    </source>
</evidence>